<evidence type="ECO:0000256" key="4">
    <source>
        <dbReference type="ARBA" id="ARBA00022692"/>
    </source>
</evidence>
<dbReference type="Proteomes" id="UP000297149">
    <property type="component" value="Chromosome"/>
</dbReference>
<dbReference type="InterPro" id="IPR003362">
    <property type="entry name" value="Bact_transf"/>
</dbReference>
<feature type="transmembrane region" description="Helical" evidence="7">
    <location>
        <begin position="118"/>
        <end position="142"/>
    </location>
</feature>
<dbReference type="GO" id="GO:0016780">
    <property type="term" value="F:phosphotransferase activity, for other substituted phosphate groups"/>
    <property type="evidence" value="ECO:0007669"/>
    <property type="project" value="TreeGrafter"/>
</dbReference>
<feature type="transmembrane region" description="Helical" evidence="7">
    <location>
        <begin position="12"/>
        <end position="32"/>
    </location>
</feature>
<name>A0A4V1D3H7_9BACT</name>
<evidence type="ECO:0000313" key="10">
    <source>
        <dbReference type="Proteomes" id="UP000297149"/>
    </source>
</evidence>
<dbReference type="PANTHER" id="PTHR30576">
    <property type="entry name" value="COLANIC BIOSYNTHESIS UDP-GLUCOSE LIPID CARRIER TRANSFERASE"/>
    <property type="match status" value="1"/>
</dbReference>
<evidence type="ECO:0000256" key="6">
    <source>
        <dbReference type="ARBA" id="ARBA00023136"/>
    </source>
</evidence>
<dbReference type="NCBIfam" id="TIGR03025">
    <property type="entry name" value="EPS_sugtrans"/>
    <property type="match status" value="1"/>
</dbReference>
<comment type="subcellular location">
    <subcellularLocation>
        <location evidence="1">Membrane</location>
        <topology evidence="1">Multi-pass membrane protein</topology>
    </subcellularLocation>
</comment>
<evidence type="ECO:0000256" key="2">
    <source>
        <dbReference type="ARBA" id="ARBA00006464"/>
    </source>
</evidence>
<dbReference type="AlphaFoldDB" id="A0A4V1D3H7"/>
<dbReference type="GO" id="GO:0016020">
    <property type="term" value="C:membrane"/>
    <property type="evidence" value="ECO:0007669"/>
    <property type="project" value="UniProtKB-SubCell"/>
</dbReference>
<evidence type="ECO:0000259" key="8">
    <source>
        <dbReference type="Pfam" id="PF02397"/>
    </source>
</evidence>
<feature type="domain" description="Bacterial sugar transferase" evidence="8">
    <location>
        <begin position="277"/>
        <end position="459"/>
    </location>
</feature>
<sequence length="464" mass="52111">MNERKMRLVYIFADYISTLVGVMVFTFVRFMLVSDIRACYAEMSAFFGSYGLKLTMSLFPLFMLGLYYLSGFYVNVTNKSRVKEFLSTGMSVAIGAFIFFMVVLLNDVLPRRVMNYEILLVFFVCLFVPVYITRLVLTSLWISRWRGSKLENVVVISGSDTCPANIADIIERSNKCIRSVISVDGQNSDLQAGLSVRRLVTELRDTGATAFVVALPSDDPGLSLRVLGCLYPLDRAIYVSPDDYMLLVSKVPYDNLLSEPLVDISRSSLSDSIVSMKRASDVAGALVGLLLAAPVIGVLALAIKFKSPGPVFYSQERIGYHRKPFKIYKLRTMTVNAESSGPALSSDNDPRVTNVGRFMRKYRLDELPNLWNVLRGDMSLVGPRPEREYFLGQLRLRAPHCALLHQVRPGLTSLGMVKFGYASTVDDMLARMKYDLLYIQNISVSLDLKVIFYTVRTIFRGEGK</sequence>
<feature type="transmembrane region" description="Helical" evidence="7">
    <location>
        <begin position="282"/>
        <end position="303"/>
    </location>
</feature>
<keyword evidence="6 7" id="KW-0472">Membrane</keyword>
<dbReference type="InterPro" id="IPR017475">
    <property type="entry name" value="EPS_sugar_tfrase"/>
</dbReference>
<keyword evidence="10" id="KW-1185">Reference proteome</keyword>
<dbReference type="KEGG" id="ddb:E7747_12600"/>
<evidence type="ECO:0000313" key="9">
    <source>
        <dbReference type="EMBL" id="QCD43048.1"/>
    </source>
</evidence>
<reference evidence="10" key="1">
    <citation type="submission" date="2019-02" db="EMBL/GenBank/DDBJ databases">
        <title>Isolation and identification of novel species under the genus Muribaculum.</title>
        <authorList>
            <person name="Miyake S."/>
            <person name="Ding Y."/>
            <person name="Low A."/>
            <person name="Soh M."/>
            <person name="Seedorf H."/>
        </authorList>
    </citation>
    <scope>NUCLEOTIDE SEQUENCE [LARGE SCALE GENOMIC DNA]</scope>
    <source>
        <strain evidence="10">H5</strain>
    </source>
</reference>
<keyword evidence="3 9" id="KW-0808">Transferase</keyword>
<dbReference type="RefSeq" id="WP_136416337.1">
    <property type="nucleotide sequence ID" value="NZ_CP039396.1"/>
</dbReference>
<comment type="similarity">
    <text evidence="2">Belongs to the bacterial sugar transferase family.</text>
</comment>
<keyword evidence="5 7" id="KW-1133">Transmembrane helix</keyword>
<evidence type="ECO:0000256" key="7">
    <source>
        <dbReference type="SAM" id="Phobius"/>
    </source>
</evidence>
<dbReference type="PANTHER" id="PTHR30576:SF0">
    <property type="entry name" value="UNDECAPRENYL-PHOSPHATE N-ACETYLGALACTOSAMINYL 1-PHOSPHATE TRANSFERASE-RELATED"/>
    <property type="match status" value="1"/>
</dbReference>
<accession>A0A4V1D3H7</accession>
<organism evidence="9 10">
    <name type="scientific">Duncaniella dubosii</name>
    <dbReference type="NCBI Taxonomy" id="2518971"/>
    <lineage>
        <taxon>Bacteria</taxon>
        <taxon>Pseudomonadati</taxon>
        <taxon>Bacteroidota</taxon>
        <taxon>Bacteroidia</taxon>
        <taxon>Bacteroidales</taxon>
        <taxon>Muribaculaceae</taxon>
        <taxon>Duncaniella</taxon>
    </lineage>
</organism>
<dbReference type="EMBL" id="CP039396">
    <property type="protein sequence ID" value="QCD43048.1"/>
    <property type="molecule type" value="Genomic_DNA"/>
</dbReference>
<protein>
    <submittedName>
        <fullName evidence="9">Sugar transferase</fullName>
    </submittedName>
</protein>
<keyword evidence="4 7" id="KW-0812">Transmembrane</keyword>
<evidence type="ECO:0000256" key="3">
    <source>
        <dbReference type="ARBA" id="ARBA00022679"/>
    </source>
</evidence>
<evidence type="ECO:0000256" key="1">
    <source>
        <dbReference type="ARBA" id="ARBA00004141"/>
    </source>
</evidence>
<feature type="transmembrane region" description="Helical" evidence="7">
    <location>
        <begin position="85"/>
        <end position="106"/>
    </location>
</feature>
<dbReference type="Pfam" id="PF02397">
    <property type="entry name" value="Bac_transf"/>
    <property type="match status" value="1"/>
</dbReference>
<feature type="transmembrane region" description="Helical" evidence="7">
    <location>
        <begin position="52"/>
        <end position="73"/>
    </location>
</feature>
<evidence type="ECO:0000256" key="5">
    <source>
        <dbReference type="ARBA" id="ARBA00022989"/>
    </source>
</evidence>
<gene>
    <name evidence="9" type="ORF">E7747_12600</name>
</gene>
<proteinExistence type="inferred from homology"/>